<dbReference type="GO" id="GO:0071555">
    <property type="term" value="P:cell wall organization"/>
    <property type="evidence" value="ECO:0007669"/>
    <property type="project" value="UniProtKB-UniRule"/>
</dbReference>
<feature type="transmembrane region" description="Helical" evidence="8">
    <location>
        <begin position="412"/>
        <end position="434"/>
    </location>
</feature>
<feature type="transmembrane region" description="Helical" evidence="8">
    <location>
        <begin position="60"/>
        <end position="78"/>
    </location>
</feature>
<dbReference type="GO" id="GO:0034204">
    <property type="term" value="P:lipid translocation"/>
    <property type="evidence" value="ECO:0007669"/>
    <property type="project" value="TreeGrafter"/>
</dbReference>
<keyword evidence="8 9" id="KW-0961">Cell wall biogenesis/degradation</keyword>
<keyword evidence="4 8" id="KW-0133">Cell shape</keyword>
<feature type="transmembrane region" description="Helical" evidence="8">
    <location>
        <begin position="308"/>
        <end position="333"/>
    </location>
</feature>
<sequence>MLSFLNAESKTIVSAAAVVGALSFVSRLVGLIRDRVLAGSYGAGNVLDVYLAAFKIPDTLFNLLVVGALSASFIPLFTKYYYSMERRHAWELTNNVLHLIAIAFAAFAVIAFIFAEPIAAWIAPGFSPSKQFEVAEFSRVMLLAQFALAVSMVFGSALQGMKRFFHYSLAPIFYNLGIIIGALCLTRWLGPIGLAWGVVLGAVLHGILQLIGAYHAGYRYQWRLQTTDPDTRQVLRLMGPRVLSLAVSHIHFILLGVIASTLAAGSVTIFQFAYNIQFFPIGIIGVSYAIAAFPSLAEHWNAGEQKKFISVFASTVRQIIFFMIPLSLLFLVLRAQIVRVVVGAGAFDWNDTILTADTLAFFVLSLTAQALIHILARAFFALHDTWTPVIAGVVSVILGVISALFFTRDFGVAGLGIAFSIASTVNLALLWVPLRQRLGSLGESTMVRPLFLMSVAGILGGLVMQPMKTWVVSFISLDTFWGVFYQGLIAGGAGLIIYIAVCYFFRNQELLDLLSGVRRRFFRRYHPEETITPESQN</sequence>
<keyword evidence="6 8" id="KW-1133">Transmembrane helix</keyword>
<evidence type="ECO:0000313" key="11">
    <source>
        <dbReference type="Proteomes" id="UP000034290"/>
    </source>
</evidence>
<evidence type="ECO:0000256" key="3">
    <source>
        <dbReference type="ARBA" id="ARBA00022692"/>
    </source>
</evidence>
<dbReference type="InterPro" id="IPR004268">
    <property type="entry name" value="MurJ"/>
</dbReference>
<evidence type="ECO:0000256" key="4">
    <source>
        <dbReference type="ARBA" id="ARBA00022960"/>
    </source>
</evidence>
<organism evidence="10 11">
    <name type="scientific">Candidatus Giovannonibacteria bacterium GW2011_GWA2_53_7</name>
    <dbReference type="NCBI Taxonomy" id="1618650"/>
    <lineage>
        <taxon>Bacteria</taxon>
        <taxon>Candidatus Giovannoniibacteriota</taxon>
    </lineage>
</organism>
<protein>
    <recommendedName>
        <fullName evidence="8">Probable lipid II flippase MurJ</fullName>
    </recommendedName>
</protein>
<dbReference type="HAMAP" id="MF_02078">
    <property type="entry name" value="MurJ_MviN"/>
    <property type="match status" value="1"/>
</dbReference>
<evidence type="ECO:0000256" key="1">
    <source>
        <dbReference type="ARBA" id="ARBA00004651"/>
    </source>
</evidence>
<gene>
    <name evidence="8" type="primary">murJ</name>
    <name evidence="10" type="ORF">UY81_C0017G0008</name>
</gene>
<feature type="transmembrane region" description="Helical" evidence="8">
    <location>
        <begin position="172"/>
        <end position="189"/>
    </location>
</feature>
<comment type="pathway">
    <text evidence="8">Cell wall biogenesis; peptidoglycan biosynthesis.</text>
</comment>
<keyword evidence="8 9" id="KW-0813">Transport</keyword>
<keyword evidence="2 8" id="KW-1003">Cell membrane</keyword>
<comment type="subcellular location">
    <subcellularLocation>
        <location evidence="1 8">Cell membrane</location>
        <topology evidence="1 8">Multi-pass membrane protein</topology>
    </subcellularLocation>
</comment>
<dbReference type="GO" id="GO:0015648">
    <property type="term" value="F:lipid-linked peptidoglycan transporter activity"/>
    <property type="evidence" value="ECO:0007669"/>
    <property type="project" value="UniProtKB-UniRule"/>
</dbReference>
<dbReference type="Pfam" id="PF03023">
    <property type="entry name" value="MurJ"/>
    <property type="match status" value="1"/>
</dbReference>
<dbReference type="UniPathway" id="UPA00219"/>
<keyword evidence="3 8" id="KW-0812">Transmembrane</keyword>
<evidence type="ECO:0000256" key="9">
    <source>
        <dbReference type="PIRNR" id="PIRNR002869"/>
    </source>
</evidence>
<name>A0A0G2AV12_9BACT</name>
<evidence type="ECO:0000256" key="5">
    <source>
        <dbReference type="ARBA" id="ARBA00022984"/>
    </source>
</evidence>
<dbReference type="GO" id="GO:0005886">
    <property type="term" value="C:plasma membrane"/>
    <property type="evidence" value="ECO:0007669"/>
    <property type="project" value="UniProtKB-SubCell"/>
</dbReference>
<comment type="function">
    <text evidence="8 9">Involved in peptidoglycan biosynthesis. Transports lipid-linked peptidoglycan precursors from the inner to the outer leaflet of the cytoplasmic membrane.</text>
</comment>
<feature type="transmembrane region" description="Helical" evidence="8">
    <location>
        <begin position="142"/>
        <end position="160"/>
    </location>
</feature>
<feature type="transmembrane region" description="Helical" evidence="8">
    <location>
        <begin position="484"/>
        <end position="505"/>
    </location>
</feature>
<evidence type="ECO:0000256" key="2">
    <source>
        <dbReference type="ARBA" id="ARBA00022475"/>
    </source>
</evidence>
<feature type="transmembrane region" description="Helical" evidence="8">
    <location>
        <begin position="12"/>
        <end position="29"/>
    </location>
</feature>
<dbReference type="InterPro" id="IPR051050">
    <property type="entry name" value="Lipid_II_flippase_MurJ/MviN"/>
</dbReference>
<comment type="similarity">
    <text evidence="8 9">Belongs to the MurJ/MviN family.</text>
</comment>
<comment type="caution">
    <text evidence="10">The sequence shown here is derived from an EMBL/GenBank/DDBJ whole genome shotgun (WGS) entry which is preliminary data.</text>
</comment>
<feature type="transmembrane region" description="Helical" evidence="8">
    <location>
        <begin position="242"/>
        <end position="270"/>
    </location>
</feature>
<evidence type="ECO:0000256" key="6">
    <source>
        <dbReference type="ARBA" id="ARBA00022989"/>
    </source>
</evidence>
<accession>A0A0G2AV12</accession>
<dbReference type="GO" id="GO:0008360">
    <property type="term" value="P:regulation of cell shape"/>
    <property type="evidence" value="ECO:0007669"/>
    <property type="project" value="UniProtKB-UniRule"/>
</dbReference>
<evidence type="ECO:0000256" key="8">
    <source>
        <dbReference type="HAMAP-Rule" id="MF_02078"/>
    </source>
</evidence>
<evidence type="ECO:0000313" key="10">
    <source>
        <dbReference type="EMBL" id="KKW36704.1"/>
    </source>
</evidence>
<feature type="transmembrane region" description="Helical" evidence="8">
    <location>
        <begin position="353"/>
        <end position="376"/>
    </location>
</feature>
<dbReference type="PRINTS" id="PR01806">
    <property type="entry name" value="VIRFACTRMVIN"/>
</dbReference>
<dbReference type="GO" id="GO:0009252">
    <property type="term" value="P:peptidoglycan biosynthetic process"/>
    <property type="evidence" value="ECO:0007669"/>
    <property type="project" value="UniProtKB-UniRule"/>
</dbReference>
<dbReference type="PANTHER" id="PTHR47019">
    <property type="entry name" value="LIPID II FLIPPASE MURJ"/>
    <property type="match status" value="1"/>
</dbReference>
<feature type="transmembrane region" description="Helical" evidence="8">
    <location>
        <begin position="276"/>
        <end position="296"/>
    </location>
</feature>
<dbReference type="PANTHER" id="PTHR47019:SF1">
    <property type="entry name" value="LIPID II FLIPPASE MURJ"/>
    <property type="match status" value="1"/>
</dbReference>
<feature type="transmembrane region" description="Helical" evidence="8">
    <location>
        <begin position="446"/>
        <end position="464"/>
    </location>
</feature>
<dbReference type="CDD" id="cd13123">
    <property type="entry name" value="MATE_MurJ_like"/>
    <property type="match status" value="1"/>
</dbReference>
<feature type="transmembrane region" description="Helical" evidence="8">
    <location>
        <begin position="99"/>
        <end position="122"/>
    </location>
</feature>
<dbReference type="NCBIfam" id="TIGR01695">
    <property type="entry name" value="murJ_mviN"/>
    <property type="match status" value="1"/>
</dbReference>
<reference evidence="10 11" key="1">
    <citation type="journal article" date="2015" name="Nature">
        <title>rRNA introns, odd ribosomes, and small enigmatic genomes across a large radiation of phyla.</title>
        <authorList>
            <person name="Brown C.T."/>
            <person name="Hug L.A."/>
            <person name="Thomas B.C."/>
            <person name="Sharon I."/>
            <person name="Castelle C.J."/>
            <person name="Singh A."/>
            <person name="Wilkins M.J."/>
            <person name="Williams K.H."/>
            <person name="Banfield J.F."/>
        </authorList>
    </citation>
    <scope>NUCLEOTIDE SEQUENCE [LARGE SCALE GENOMIC DNA]</scope>
</reference>
<evidence type="ECO:0000256" key="7">
    <source>
        <dbReference type="ARBA" id="ARBA00023136"/>
    </source>
</evidence>
<proteinExistence type="inferred from homology"/>
<feature type="transmembrane region" description="Helical" evidence="8">
    <location>
        <begin position="388"/>
        <end position="406"/>
    </location>
</feature>
<feature type="transmembrane region" description="Helical" evidence="8">
    <location>
        <begin position="195"/>
        <end position="214"/>
    </location>
</feature>
<dbReference type="Proteomes" id="UP000034290">
    <property type="component" value="Unassembled WGS sequence"/>
</dbReference>
<dbReference type="PIRSF" id="PIRSF002869">
    <property type="entry name" value="MviN"/>
    <property type="match status" value="1"/>
</dbReference>
<dbReference type="AlphaFoldDB" id="A0A0G2AV12"/>
<keyword evidence="7 8" id="KW-0472">Membrane</keyword>
<keyword evidence="5 8" id="KW-0573">Peptidoglycan synthesis</keyword>
<dbReference type="EMBL" id="LCRM01000017">
    <property type="protein sequence ID" value="KKW36704.1"/>
    <property type="molecule type" value="Genomic_DNA"/>
</dbReference>